<dbReference type="Proteomes" id="UP000509458">
    <property type="component" value="Chromosome"/>
</dbReference>
<dbReference type="Pfam" id="PF00926">
    <property type="entry name" value="DHBP_synthase"/>
    <property type="match status" value="1"/>
</dbReference>
<dbReference type="GO" id="GO:0003935">
    <property type="term" value="F:GTP cyclohydrolase II activity"/>
    <property type="evidence" value="ECO:0007669"/>
    <property type="project" value="TreeGrafter"/>
</dbReference>
<dbReference type="GO" id="GO:0000287">
    <property type="term" value="F:magnesium ion binding"/>
    <property type="evidence" value="ECO:0007669"/>
    <property type="project" value="UniProtKB-UniRule"/>
</dbReference>
<comment type="cofactor">
    <cofactor evidence="14">
        <name>Mg(2+)</name>
        <dbReference type="ChEBI" id="CHEBI:18420"/>
    </cofactor>
    <cofactor evidence="14">
        <name>Mn(2+)</name>
        <dbReference type="ChEBI" id="CHEBI:29035"/>
    </cofactor>
    <text evidence="14">Binds 2 divalent metal cations per subunit. Magnesium or manganese.</text>
</comment>
<dbReference type="InterPro" id="IPR000422">
    <property type="entry name" value="DHBP_synthase_RibB"/>
</dbReference>
<dbReference type="AlphaFoldDB" id="A0A6T9Y5M0"/>
<comment type="similarity">
    <text evidence="14">Belongs to the DHBP synthase family.</text>
</comment>
<evidence type="ECO:0000256" key="7">
    <source>
        <dbReference type="ARBA" id="ARBA00012153"/>
    </source>
</evidence>
<feature type="binding site" evidence="14">
    <location>
        <begin position="27"/>
        <end position="28"/>
    </location>
    <ligand>
        <name>D-ribulose 5-phosphate</name>
        <dbReference type="ChEBI" id="CHEBI:58121"/>
    </ligand>
</feature>
<dbReference type="SUPFAM" id="SSF55821">
    <property type="entry name" value="YrdC/RibB"/>
    <property type="match status" value="1"/>
</dbReference>
<keyword evidence="12 14" id="KW-0464">Manganese</keyword>
<dbReference type="EMBL" id="LR812090">
    <property type="protein sequence ID" value="CAB9494665.1"/>
    <property type="molecule type" value="Genomic_DNA"/>
</dbReference>
<dbReference type="RefSeq" id="WP_179983986.1">
    <property type="nucleotide sequence ID" value="NZ_LR812090.1"/>
</dbReference>
<dbReference type="Pfam" id="PF00925">
    <property type="entry name" value="GTP_cyclohydro2"/>
    <property type="match status" value="1"/>
</dbReference>
<feature type="binding site" evidence="14">
    <location>
        <position position="28"/>
    </location>
    <ligand>
        <name>Mg(2+)</name>
        <dbReference type="ChEBI" id="CHEBI:18420"/>
        <label>1</label>
    </ligand>
</feature>
<keyword evidence="10 14" id="KW-0479">Metal-binding</keyword>
<dbReference type="InterPro" id="IPR036144">
    <property type="entry name" value="RibA-like_sf"/>
</dbReference>
<evidence type="ECO:0000256" key="13">
    <source>
        <dbReference type="ARBA" id="ARBA00023239"/>
    </source>
</evidence>
<dbReference type="InterPro" id="IPR032677">
    <property type="entry name" value="GTP_cyclohydro_II"/>
</dbReference>
<evidence type="ECO:0000256" key="3">
    <source>
        <dbReference type="ARBA" id="ARBA00002284"/>
    </source>
</evidence>
<dbReference type="Gene3D" id="3.40.50.10990">
    <property type="entry name" value="GTP cyclohydrolase II"/>
    <property type="match status" value="1"/>
</dbReference>
<dbReference type="PIRSF" id="PIRSF001259">
    <property type="entry name" value="RibA"/>
    <property type="match status" value="1"/>
</dbReference>
<feature type="site" description="Essential for catalytic activity" evidence="14">
    <location>
        <position position="126"/>
    </location>
</feature>
<dbReference type="SUPFAM" id="SSF142695">
    <property type="entry name" value="RibA-like"/>
    <property type="match status" value="1"/>
</dbReference>
<evidence type="ECO:0000256" key="4">
    <source>
        <dbReference type="ARBA" id="ARBA00004904"/>
    </source>
</evidence>
<name>A0A6T9Y5M0_ALTMA</name>
<evidence type="ECO:0000256" key="10">
    <source>
        <dbReference type="ARBA" id="ARBA00022723"/>
    </source>
</evidence>
<comment type="catalytic activity">
    <reaction evidence="1 14">
        <text>D-ribulose 5-phosphate = (2S)-2-hydroxy-3-oxobutyl phosphate + formate + H(+)</text>
        <dbReference type="Rhea" id="RHEA:18457"/>
        <dbReference type="ChEBI" id="CHEBI:15378"/>
        <dbReference type="ChEBI" id="CHEBI:15740"/>
        <dbReference type="ChEBI" id="CHEBI:58121"/>
        <dbReference type="ChEBI" id="CHEBI:58830"/>
        <dbReference type="EC" id="4.1.99.12"/>
    </reaction>
</comment>
<evidence type="ECO:0000256" key="1">
    <source>
        <dbReference type="ARBA" id="ARBA00000141"/>
    </source>
</evidence>
<comment type="similarity">
    <text evidence="6">In the C-terminal section; belongs to the GTP cyclohydrolase II family.</text>
</comment>
<feature type="binding site" evidence="14">
    <location>
        <position position="143"/>
    </location>
    <ligand>
        <name>Mg(2+)</name>
        <dbReference type="ChEBI" id="CHEBI:18420"/>
        <label>2</label>
    </ligand>
</feature>
<evidence type="ECO:0000256" key="5">
    <source>
        <dbReference type="ARBA" id="ARBA00005520"/>
    </source>
</evidence>
<evidence type="ECO:0000256" key="6">
    <source>
        <dbReference type="ARBA" id="ARBA00008976"/>
    </source>
</evidence>
<comment type="cofactor">
    <cofactor evidence="2">
        <name>Mn(2+)</name>
        <dbReference type="ChEBI" id="CHEBI:29035"/>
    </cofactor>
</comment>
<gene>
    <name evidence="14 16" type="primary">ribB</name>
    <name evidence="16" type="ORF">ALFOR1_40029</name>
</gene>
<comment type="similarity">
    <text evidence="5">In the N-terminal section; belongs to the DHBP synthase family.</text>
</comment>
<dbReference type="EC" id="4.1.99.12" evidence="7 14"/>
<dbReference type="UniPathway" id="UPA00275">
    <property type="reaction ID" value="UER00399"/>
</dbReference>
<keyword evidence="11 14" id="KW-0460">Magnesium</keyword>
<protein>
    <recommendedName>
        <fullName evidence="8 14">3,4-dihydroxy-2-butanone 4-phosphate synthase</fullName>
        <shortName evidence="14">DHBP synthase</shortName>
        <ecNumber evidence="7 14">4.1.99.12</ecNumber>
    </recommendedName>
</protein>
<dbReference type="GO" id="GO:0030145">
    <property type="term" value="F:manganese ion binding"/>
    <property type="evidence" value="ECO:0007669"/>
    <property type="project" value="UniProtKB-UniRule"/>
</dbReference>
<dbReference type="PANTHER" id="PTHR21327:SF34">
    <property type="entry name" value="3,4-DIHYDROXY-2-BUTANONE 4-PHOSPHATE SYNTHASE"/>
    <property type="match status" value="1"/>
</dbReference>
<comment type="subunit">
    <text evidence="14">Homodimer.</text>
</comment>
<dbReference type="GO" id="GO:0009231">
    <property type="term" value="P:riboflavin biosynthetic process"/>
    <property type="evidence" value="ECO:0007669"/>
    <property type="project" value="UniProtKB-UniRule"/>
</dbReference>
<feature type="binding site" evidence="14">
    <location>
        <begin position="140"/>
        <end position="144"/>
    </location>
    <ligand>
        <name>D-ribulose 5-phosphate</name>
        <dbReference type="ChEBI" id="CHEBI:58121"/>
    </ligand>
</feature>
<evidence type="ECO:0000256" key="14">
    <source>
        <dbReference type="HAMAP-Rule" id="MF_00180"/>
    </source>
</evidence>
<comment type="function">
    <text evidence="3 14">Catalyzes the conversion of D-ribulose 5-phosphate to formate and 3,4-dihydroxy-2-butanone 4-phosphate.</text>
</comment>
<dbReference type="PANTHER" id="PTHR21327">
    <property type="entry name" value="GTP CYCLOHYDROLASE II-RELATED"/>
    <property type="match status" value="1"/>
</dbReference>
<evidence type="ECO:0000256" key="8">
    <source>
        <dbReference type="ARBA" id="ARBA00018836"/>
    </source>
</evidence>
<feature type="binding site" evidence="14">
    <location>
        <position position="32"/>
    </location>
    <ligand>
        <name>D-ribulose 5-phosphate</name>
        <dbReference type="ChEBI" id="CHEBI:58121"/>
    </ligand>
</feature>
<proteinExistence type="inferred from homology"/>
<evidence type="ECO:0000256" key="12">
    <source>
        <dbReference type="ARBA" id="ARBA00023211"/>
    </source>
</evidence>
<dbReference type="InterPro" id="IPR017945">
    <property type="entry name" value="DHBP_synth_RibB-like_a/b_dom"/>
</dbReference>
<dbReference type="GO" id="GO:0008686">
    <property type="term" value="F:3,4-dihydroxy-2-butanone-4-phosphate synthase activity"/>
    <property type="evidence" value="ECO:0007669"/>
    <property type="project" value="UniProtKB-UniRule"/>
</dbReference>
<feature type="site" description="Essential for catalytic activity" evidence="14">
    <location>
        <position position="164"/>
    </location>
</feature>
<accession>A0A6T9Y5M0</accession>
<dbReference type="NCBIfam" id="TIGR00506">
    <property type="entry name" value="ribB"/>
    <property type="match status" value="1"/>
</dbReference>
<evidence type="ECO:0000313" key="16">
    <source>
        <dbReference type="EMBL" id="CAB9494665.1"/>
    </source>
</evidence>
<feature type="domain" description="GTP cyclohydrolase II" evidence="15">
    <location>
        <begin position="208"/>
        <end position="364"/>
    </location>
</feature>
<evidence type="ECO:0000313" key="17">
    <source>
        <dbReference type="Proteomes" id="UP000509458"/>
    </source>
</evidence>
<evidence type="ECO:0000256" key="2">
    <source>
        <dbReference type="ARBA" id="ARBA00001936"/>
    </source>
</evidence>
<evidence type="ECO:0000256" key="11">
    <source>
        <dbReference type="ARBA" id="ARBA00022842"/>
    </source>
</evidence>
<reference evidence="16 17" key="1">
    <citation type="submission" date="2020-06" db="EMBL/GenBank/DDBJ databases">
        <authorList>
            <person name="Duchaud E."/>
        </authorList>
    </citation>
    <scope>NUCLEOTIDE SEQUENCE [LARGE SCALE GENOMIC DNA]</scope>
    <source>
        <strain evidence="16">Alteromonas fortis</strain>
    </source>
</reference>
<organism evidence="16 17">
    <name type="scientific">Alteromonas macleodii</name>
    <name type="common">Pseudoalteromonas macleodii</name>
    <dbReference type="NCBI Taxonomy" id="28108"/>
    <lineage>
        <taxon>Bacteria</taxon>
        <taxon>Pseudomonadati</taxon>
        <taxon>Pseudomonadota</taxon>
        <taxon>Gammaproteobacteria</taxon>
        <taxon>Alteromonadales</taxon>
        <taxon>Alteromonadaceae</taxon>
        <taxon>Alteromonas/Salinimonas group</taxon>
        <taxon>Alteromonas</taxon>
    </lineage>
</organism>
<keyword evidence="13 14" id="KW-0456">Lyase</keyword>
<feature type="binding site" evidence="14">
    <location>
        <position position="28"/>
    </location>
    <ligand>
        <name>Mg(2+)</name>
        <dbReference type="ChEBI" id="CHEBI:18420"/>
        <label>2</label>
    </ligand>
</feature>
<dbReference type="HAMAP" id="MF_00180">
    <property type="entry name" value="RibB"/>
    <property type="match status" value="1"/>
</dbReference>
<dbReference type="GO" id="GO:0005829">
    <property type="term" value="C:cytosol"/>
    <property type="evidence" value="ECO:0007669"/>
    <property type="project" value="TreeGrafter"/>
</dbReference>
<sequence length="366" mass="40238">MAFNTTQEIIEDIRQGKMVILMDDEDRENEGDLIMAAEHVTPEAINFMVTHARGLVCLPMTQERCRTLNLPLMVDKNEAQFSTNFTVSIEAATGVTTGISAADRATTIKAAVSKDAKATDIVQPGHIFPLIAKEGGVLNRAGHTEAGVDLPRLAGLEPAGVIVEILNEDGTMARRPELEKFAAKHNLKIGTIADLIEYRNLNETTIQKVAQCNMPTEYGDFELHTFKDSIDNQLHYALKKGDINEDDPTLVRVHLHNTFSDLLGSTRGIQRSMTLADGMRKISQEGGVLVLLGKEEHIESQVRRFAAEDRGERPAGADWQGSSRTIGVGSQILASMGVHKMRLLSKPIKYHALSGYGLEVVEYVHD</sequence>
<dbReference type="FunFam" id="3.90.870.10:FF:000001">
    <property type="entry name" value="Riboflavin biosynthesis protein RibBA"/>
    <property type="match status" value="1"/>
</dbReference>
<evidence type="ECO:0000259" key="15">
    <source>
        <dbReference type="Pfam" id="PF00925"/>
    </source>
</evidence>
<comment type="pathway">
    <text evidence="4 14">Cofactor biosynthesis; riboflavin biosynthesis; 2-hydroxy-3-oxobutyl phosphate from D-ribulose 5-phosphate: step 1/1.</text>
</comment>
<dbReference type="NCBIfam" id="NF010626">
    <property type="entry name" value="PRK14019.1"/>
    <property type="match status" value="1"/>
</dbReference>
<keyword evidence="9 14" id="KW-0686">Riboflavin biosynthesis</keyword>
<evidence type="ECO:0000256" key="9">
    <source>
        <dbReference type="ARBA" id="ARBA00022619"/>
    </source>
</evidence>
<dbReference type="Gene3D" id="3.90.870.10">
    <property type="entry name" value="DHBP synthase"/>
    <property type="match status" value="1"/>
</dbReference>